<dbReference type="CDD" id="cd07017">
    <property type="entry name" value="S14_ClpP_2"/>
    <property type="match status" value="1"/>
</dbReference>
<comment type="similarity">
    <text evidence="1 7 9">Belongs to the peptidase S14 family.</text>
</comment>
<evidence type="ECO:0000256" key="7">
    <source>
        <dbReference type="HAMAP-Rule" id="MF_00444"/>
    </source>
</evidence>
<dbReference type="eggNOG" id="COG0740">
    <property type="taxonomic scope" value="Bacteria"/>
</dbReference>
<feature type="active site" evidence="7">
    <location>
        <position position="129"/>
    </location>
</feature>
<dbReference type="PROSITE" id="PS00381">
    <property type="entry name" value="CLP_PROTEASE_SER"/>
    <property type="match status" value="1"/>
</dbReference>
<dbReference type="GO" id="GO:0006515">
    <property type="term" value="P:protein quality control for misfolded or incompletely synthesized proteins"/>
    <property type="evidence" value="ECO:0007669"/>
    <property type="project" value="TreeGrafter"/>
</dbReference>
<evidence type="ECO:0000256" key="5">
    <source>
        <dbReference type="ARBA" id="ARBA00022825"/>
    </source>
</evidence>
<dbReference type="PANTHER" id="PTHR10381:SF70">
    <property type="entry name" value="ATP-DEPENDENT CLP PROTEASE PROTEOLYTIC SUBUNIT"/>
    <property type="match status" value="1"/>
</dbReference>
<name>W5SNU3_BORAN</name>
<dbReference type="InterPro" id="IPR018215">
    <property type="entry name" value="ClpP_Ser_AS"/>
</dbReference>
<organism evidence="10 11">
    <name type="scientific">Borrelia anserina BA2</name>
    <dbReference type="NCBI Taxonomy" id="1313293"/>
    <lineage>
        <taxon>Bacteria</taxon>
        <taxon>Pseudomonadati</taxon>
        <taxon>Spirochaetota</taxon>
        <taxon>Spirochaetia</taxon>
        <taxon>Spirochaetales</taxon>
        <taxon>Borreliaceae</taxon>
        <taxon>Borrelia</taxon>
    </lineage>
</organism>
<dbReference type="GO" id="GO:0005737">
    <property type="term" value="C:cytoplasm"/>
    <property type="evidence" value="ECO:0007669"/>
    <property type="project" value="UniProtKB-SubCell"/>
</dbReference>
<protein>
    <recommendedName>
        <fullName evidence="7 9">ATP-dependent Clp protease proteolytic subunit</fullName>
        <ecNumber evidence="7">3.4.21.92</ecNumber>
    </recommendedName>
    <alternativeName>
        <fullName evidence="7">Endopeptidase Clp</fullName>
    </alternativeName>
</protein>
<dbReference type="GO" id="GO:0004252">
    <property type="term" value="F:serine-type endopeptidase activity"/>
    <property type="evidence" value="ECO:0007669"/>
    <property type="project" value="UniProtKB-UniRule"/>
</dbReference>
<comment type="subcellular location">
    <subcellularLocation>
        <location evidence="7">Cytoplasm</location>
    </subcellularLocation>
</comment>
<gene>
    <name evidence="7" type="primary">clpP</name>
    <name evidence="10" type="ORF">BAN_0054100</name>
</gene>
<dbReference type="InterPro" id="IPR023562">
    <property type="entry name" value="ClpP/TepA"/>
</dbReference>
<reference evidence="10 11" key="1">
    <citation type="submission" date="2013-04" db="EMBL/GenBank/DDBJ databases">
        <title>Comparative Genomics of Relapsing Fever Spirochetes.</title>
        <authorList>
            <person name="Schwan T.G."/>
            <person name="Raffel S.J."/>
            <person name="Porcella S.F."/>
            <person name="Martens C.A."/>
            <person name="Bruno D.P."/>
            <person name="Rickefs S.M."/>
            <person name="Barbian K.B."/>
        </authorList>
    </citation>
    <scope>NUCLEOTIDE SEQUENCE [LARGE SCALE GENOMIC DNA]</scope>
    <source>
        <strain evidence="10 11">BA2</strain>
    </source>
</reference>
<feature type="active site" description="Nucleophile" evidence="7">
    <location>
        <position position="104"/>
    </location>
</feature>
<comment type="subunit">
    <text evidence="7">Fourteen ClpP subunits assemble into 2 heptameric rings which stack back to back to give a disk-like structure with a central cavity, resembling the structure of eukaryotic proteasomes.</text>
</comment>
<dbReference type="SUPFAM" id="SSF52096">
    <property type="entry name" value="ClpP/crotonase"/>
    <property type="match status" value="1"/>
</dbReference>
<dbReference type="NCBIfam" id="NF001368">
    <property type="entry name" value="PRK00277.1"/>
    <property type="match status" value="1"/>
</dbReference>
<dbReference type="FunFam" id="3.90.226.10:FF:000001">
    <property type="entry name" value="ATP-dependent Clp protease proteolytic subunit"/>
    <property type="match status" value="1"/>
</dbReference>
<evidence type="ECO:0000256" key="9">
    <source>
        <dbReference type="RuleBase" id="RU003567"/>
    </source>
</evidence>
<dbReference type="NCBIfam" id="NF009205">
    <property type="entry name" value="PRK12553.1"/>
    <property type="match status" value="1"/>
</dbReference>
<dbReference type="Pfam" id="PF00574">
    <property type="entry name" value="CLP_protease"/>
    <property type="match status" value="1"/>
</dbReference>
<dbReference type="PANTHER" id="PTHR10381">
    <property type="entry name" value="ATP-DEPENDENT CLP PROTEASE PROTEOLYTIC SUBUNIT"/>
    <property type="match status" value="1"/>
</dbReference>
<dbReference type="PATRIC" id="fig|1313293.3.peg.628"/>
<evidence type="ECO:0000256" key="3">
    <source>
        <dbReference type="ARBA" id="ARBA00022670"/>
    </source>
</evidence>
<keyword evidence="5 7" id="KW-0720">Serine protease</keyword>
<dbReference type="AlphaFoldDB" id="W5SNU3"/>
<dbReference type="Gene3D" id="3.90.226.10">
    <property type="entry name" value="2-enoyl-CoA Hydratase, Chain A, domain 1"/>
    <property type="match status" value="1"/>
</dbReference>
<evidence type="ECO:0000256" key="2">
    <source>
        <dbReference type="ARBA" id="ARBA00022490"/>
    </source>
</evidence>
<keyword evidence="4 7" id="KW-0378">Hydrolase</keyword>
<dbReference type="InterPro" id="IPR029045">
    <property type="entry name" value="ClpP/crotonase-like_dom_sf"/>
</dbReference>
<evidence type="ECO:0000256" key="6">
    <source>
        <dbReference type="ARBA" id="ARBA00034021"/>
    </source>
</evidence>
<feature type="active site" evidence="8">
    <location>
        <position position="104"/>
    </location>
</feature>
<dbReference type="GO" id="GO:0004176">
    <property type="term" value="F:ATP-dependent peptidase activity"/>
    <property type="evidence" value="ECO:0007669"/>
    <property type="project" value="InterPro"/>
</dbReference>
<evidence type="ECO:0000313" key="10">
    <source>
        <dbReference type="EMBL" id="AHH08582.1"/>
    </source>
</evidence>
<proteinExistence type="inferred from homology"/>
<keyword evidence="2 7" id="KW-0963">Cytoplasm</keyword>
<dbReference type="InterPro" id="IPR001907">
    <property type="entry name" value="ClpP"/>
</dbReference>
<comment type="function">
    <text evidence="7">Cleaves peptides in various proteins in a process that requires ATP hydrolysis. Has a chymotrypsin-like activity. Plays a major role in the degradation of misfolded proteins.</text>
</comment>
<evidence type="ECO:0000256" key="8">
    <source>
        <dbReference type="PROSITE-ProRule" id="PRU10085"/>
    </source>
</evidence>
<evidence type="ECO:0000256" key="1">
    <source>
        <dbReference type="ARBA" id="ARBA00007039"/>
    </source>
</evidence>
<dbReference type="HAMAP" id="MF_00444">
    <property type="entry name" value="ClpP"/>
    <property type="match status" value="1"/>
</dbReference>
<keyword evidence="3 7" id="KW-0645">Protease</keyword>
<dbReference type="GO" id="GO:0051117">
    <property type="term" value="F:ATPase binding"/>
    <property type="evidence" value="ECO:0007669"/>
    <property type="project" value="TreeGrafter"/>
</dbReference>
<dbReference type="Proteomes" id="UP000019262">
    <property type="component" value="Chromosome"/>
</dbReference>
<comment type="catalytic activity">
    <reaction evidence="6 7 8">
        <text>Hydrolysis of proteins to small peptides in the presence of ATP and magnesium. alpha-casein is the usual test substrate. In the absence of ATP, only oligopeptides shorter than five residues are hydrolyzed (such as succinyl-Leu-Tyr-|-NHMec, and Leu-Tyr-Leu-|-Tyr-Trp, in which cleavage of the -Tyr-|-Leu- and -Tyr-|-Trp bonds also occurs).</text>
        <dbReference type="EC" id="3.4.21.92"/>
    </reaction>
</comment>
<accession>W5SNU3</accession>
<evidence type="ECO:0000256" key="4">
    <source>
        <dbReference type="ARBA" id="ARBA00022801"/>
    </source>
</evidence>
<dbReference type="PRINTS" id="PR00127">
    <property type="entry name" value="CLPPROTEASEP"/>
</dbReference>
<evidence type="ECO:0000313" key="11">
    <source>
        <dbReference type="Proteomes" id="UP000019262"/>
    </source>
</evidence>
<sequence length="199" mass="22313">MIREYMYNLVPTVVEHTGNYERVFDIYSRLLRDRIIFLSGEINDMKADTVIAQLLFLESEDSKKDIYIYINSPGGSITSGLAIYDTMQYVKPDVRTICIGQAASMAAFLLAGGAVGKRESLSYSRIMIHQPWGGIGGQASDISIQANEIIRLKKLIIDIMSDKIGVSKEKLSLDIERDYFMTPKDALDYGIIDGILVRD</sequence>
<dbReference type="GO" id="GO:0009368">
    <property type="term" value="C:endopeptidase Clp complex"/>
    <property type="evidence" value="ECO:0007669"/>
    <property type="project" value="TreeGrafter"/>
</dbReference>
<dbReference type="HOGENOM" id="CLU_058707_3_2_12"/>
<dbReference type="EC" id="3.4.21.92" evidence="7"/>
<dbReference type="EMBL" id="CP005829">
    <property type="protein sequence ID" value="AHH08582.1"/>
    <property type="molecule type" value="Genomic_DNA"/>
</dbReference>
<dbReference type="NCBIfam" id="TIGR00493">
    <property type="entry name" value="clpP"/>
    <property type="match status" value="1"/>
</dbReference>